<organism evidence="1 3">
    <name type="scientific">Medicago truncatula</name>
    <name type="common">Barrel medic</name>
    <name type="synonym">Medicago tribuloides</name>
    <dbReference type="NCBI Taxonomy" id="3880"/>
    <lineage>
        <taxon>Eukaryota</taxon>
        <taxon>Viridiplantae</taxon>
        <taxon>Streptophyta</taxon>
        <taxon>Embryophyta</taxon>
        <taxon>Tracheophyta</taxon>
        <taxon>Spermatophyta</taxon>
        <taxon>Magnoliopsida</taxon>
        <taxon>eudicotyledons</taxon>
        <taxon>Gunneridae</taxon>
        <taxon>Pentapetalae</taxon>
        <taxon>rosids</taxon>
        <taxon>fabids</taxon>
        <taxon>Fabales</taxon>
        <taxon>Fabaceae</taxon>
        <taxon>Papilionoideae</taxon>
        <taxon>50 kb inversion clade</taxon>
        <taxon>NPAAA clade</taxon>
        <taxon>Hologalegina</taxon>
        <taxon>IRL clade</taxon>
        <taxon>Trifolieae</taxon>
        <taxon>Medicago</taxon>
    </lineage>
</organism>
<dbReference type="PANTHER" id="PTHR33710">
    <property type="entry name" value="BNAC02G09200D PROTEIN"/>
    <property type="match status" value="1"/>
</dbReference>
<gene>
    <name evidence="1" type="ordered locus">MTR_2g067570</name>
</gene>
<dbReference type="PANTHER" id="PTHR33710:SF64">
    <property type="entry name" value="ENDONUCLEASE_EXONUCLEASE_PHOSPHATASE DOMAIN-CONTAINING PROTEIN"/>
    <property type="match status" value="1"/>
</dbReference>
<reference evidence="2" key="3">
    <citation type="submission" date="2015-04" db="UniProtKB">
        <authorList>
            <consortium name="EnsemblPlants"/>
        </authorList>
    </citation>
    <scope>IDENTIFICATION</scope>
    <source>
        <strain evidence="2">cv. Jemalong A17</strain>
    </source>
</reference>
<protein>
    <recommendedName>
        <fullName evidence="4">Endonuclease/exonuclease/phosphatase family protein</fullName>
    </recommendedName>
</protein>
<dbReference type="Gene3D" id="3.60.10.10">
    <property type="entry name" value="Endonuclease/exonuclease/phosphatase"/>
    <property type="match status" value="1"/>
</dbReference>
<evidence type="ECO:0000313" key="3">
    <source>
        <dbReference type="Proteomes" id="UP000002051"/>
    </source>
</evidence>
<dbReference type="EnsemblPlants" id="KEH38303">
    <property type="protein sequence ID" value="KEH38303"/>
    <property type="gene ID" value="MTR_2g067570"/>
</dbReference>
<evidence type="ECO:0000313" key="1">
    <source>
        <dbReference type="EMBL" id="KEH38303.1"/>
    </source>
</evidence>
<reference evidence="1 3" key="2">
    <citation type="journal article" date="2014" name="BMC Genomics">
        <title>An improved genome release (version Mt4.0) for the model legume Medicago truncatula.</title>
        <authorList>
            <person name="Tang H."/>
            <person name="Krishnakumar V."/>
            <person name="Bidwell S."/>
            <person name="Rosen B."/>
            <person name="Chan A."/>
            <person name="Zhou S."/>
            <person name="Gentzbittel L."/>
            <person name="Childs K.L."/>
            <person name="Yandell M."/>
            <person name="Gundlach H."/>
            <person name="Mayer K.F."/>
            <person name="Schwartz D.C."/>
            <person name="Town C.D."/>
        </authorList>
    </citation>
    <scope>GENOME REANNOTATION</scope>
    <source>
        <strain evidence="1">A17</strain>
        <strain evidence="2 3">cv. Jemalong A17</strain>
    </source>
</reference>
<name>A0A072VA99_MEDTR</name>
<reference evidence="1 3" key="1">
    <citation type="journal article" date="2011" name="Nature">
        <title>The Medicago genome provides insight into the evolution of rhizobial symbioses.</title>
        <authorList>
            <person name="Young N.D."/>
            <person name="Debelle F."/>
            <person name="Oldroyd G.E."/>
            <person name="Geurts R."/>
            <person name="Cannon S.B."/>
            <person name="Udvardi M.K."/>
            <person name="Benedito V.A."/>
            <person name="Mayer K.F."/>
            <person name="Gouzy J."/>
            <person name="Schoof H."/>
            <person name="Van de Peer Y."/>
            <person name="Proost S."/>
            <person name="Cook D.R."/>
            <person name="Meyers B.C."/>
            <person name="Spannagl M."/>
            <person name="Cheung F."/>
            <person name="De Mita S."/>
            <person name="Krishnakumar V."/>
            <person name="Gundlach H."/>
            <person name="Zhou S."/>
            <person name="Mudge J."/>
            <person name="Bharti A.K."/>
            <person name="Murray J.D."/>
            <person name="Naoumkina M.A."/>
            <person name="Rosen B."/>
            <person name="Silverstein K.A."/>
            <person name="Tang H."/>
            <person name="Rombauts S."/>
            <person name="Zhao P.X."/>
            <person name="Zhou P."/>
            <person name="Barbe V."/>
            <person name="Bardou P."/>
            <person name="Bechner M."/>
            <person name="Bellec A."/>
            <person name="Berger A."/>
            <person name="Berges H."/>
            <person name="Bidwell S."/>
            <person name="Bisseling T."/>
            <person name="Choisne N."/>
            <person name="Couloux A."/>
            <person name="Denny R."/>
            <person name="Deshpande S."/>
            <person name="Dai X."/>
            <person name="Doyle J.J."/>
            <person name="Dudez A.M."/>
            <person name="Farmer A.D."/>
            <person name="Fouteau S."/>
            <person name="Franken C."/>
            <person name="Gibelin C."/>
            <person name="Gish J."/>
            <person name="Goldstein S."/>
            <person name="Gonzalez A.J."/>
            <person name="Green P.J."/>
            <person name="Hallab A."/>
            <person name="Hartog M."/>
            <person name="Hua A."/>
            <person name="Humphray S.J."/>
            <person name="Jeong D.H."/>
            <person name="Jing Y."/>
            <person name="Jocker A."/>
            <person name="Kenton S.M."/>
            <person name="Kim D.J."/>
            <person name="Klee K."/>
            <person name="Lai H."/>
            <person name="Lang C."/>
            <person name="Lin S."/>
            <person name="Macmil S.L."/>
            <person name="Magdelenat G."/>
            <person name="Matthews L."/>
            <person name="McCorrison J."/>
            <person name="Monaghan E.L."/>
            <person name="Mun J.H."/>
            <person name="Najar F.Z."/>
            <person name="Nicholson C."/>
            <person name="Noirot C."/>
            <person name="O'Bleness M."/>
            <person name="Paule C.R."/>
            <person name="Poulain J."/>
            <person name="Prion F."/>
            <person name="Qin B."/>
            <person name="Qu C."/>
            <person name="Retzel E.F."/>
            <person name="Riddle C."/>
            <person name="Sallet E."/>
            <person name="Samain S."/>
            <person name="Samson N."/>
            <person name="Sanders I."/>
            <person name="Saurat O."/>
            <person name="Scarpelli C."/>
            <person name="Schiex T."/>
            <person name="Segurens B."/>
            <person name="Severin A.J."/>
            <person name="Sherrier D.J."/>
            <person name="Shi R."/>
            <person name="Sims S."/>
            <person name="Singer S.R."/>
            <person name="Sinharoy S."/>
            <person name="Sterck L."/>
            <person name="Viollet A."/>
            <person name="Wang B.B."/>
            <person name="Wang K."/>
            <person name="Wang M."/>
            <person name="Wang X."/>
            <person name="Warfsmann J."/>
            <person name="Weissenbach J."/>
            <person name="White D.D."/>
            <person name="White J.D."/>
            <person name="Wiley G.B."/>
            <person name="Wincker P."/>
            <person name="Xing Y."/>
            <person name="Yang L."/>
            <person name="Yao Z."/>
            <person name="Ying F."/>
            <person name="Zhai J."/>
            <person name="Zhou L."/>
            <person name="Zuber A."/>
            <person name="Denarie J."/>
            <person name="Dixon R.A."/>
            <person name="May G.D."/>
            <person name="Schwartz D.C."/>
            <person name="Rogers J."/>
            <person name="Quetier F."/>
            <person name="Town C.D."/>
            <person name="Roe B.A."/>
        </authorList>
    </citation>
    <scope>NUCLEOTIDE SEQUENCE [LARGE SCALE GENOMIC DNA]</scope>
    <source>
        <strain evidence="1">A17</strain>
        <strain evidence="2 3">cv. Jemalong A17</strain>
    </source>
</reference>
<sequence>MLLVREWEVLWVKVTGFEAVGVVGDGVEWRFNEAPCETAAKKVLWDRLVPFISSKTDFSLCLYGDFNSIRSIDERKERSMVFRQVDVNNFNMFIDDNLLIDLPICGRLLTWYHGDGVSMSRLDRFLLSEKWCAAGPNNIQVAYQRGLSDHVPSMLHVDEANWGSRPLRMLKCWSDYPSYANFVCDQWSSFQVQGCGGYVLRQKLKLIKKKISLKEWHIQHSQNMEGKMSEVKNCISFFDSKGEVSPLSDVEVEELHELSTNFHYMAQINNSVH</sequence>
<dbReference type="InterPro" id="IPR036691">
    <property type="entry name" value="Endo/exonu/phosph_ase_sf"/>
</dbReference>
<dbReference type="Proteomes" id="UP000002051">
    <property type="component" value="Chromosome 2"/>
</dbReference>
<proteinExistence type="predicted"/>
<dbReference type="STRING" id="3880.A0A072VA99"/>
<dbReference type="SUPFAM" id="SSF56219">
    <property type="entry name" value="DNase I-like"/>
    <property type="match status" value="1"/>
</dbReference>
<evidence type="ECO:0000313" key="2">
    <source>
        <dbReference type="EnsemblPlants" id="KEH38303"/>
    </source>
</evidence>
<keyword evidence="3" id="KW-1185">Reference proteome</keyword>
<dbReference type="HOGENOM" id="CLU_1020713_0_0_1"/>
<dbReference type="EMBL" id="CM001218">
    <property type="protein sequence ID" value="KEH38303.1"/>
    <property type="molecule type" value="Genomic_DNA"/>
</dbReference>
<dbReference type="AlphaFoldDB" id="A0A072VA99"/>
<accession>A0A072VA99</accession>
<evidence type="ECO:0008006" key="4">
    <source>
        <dbReference type="Google" id="ProtNLM"/>
    </source>
</evidence>